<name>A0A3P7JQQ8_STRVU</name>
<evidence type="ECO:0000313" key="3">
    <source>
        <dbReference type="Proteomes" id="UP000270094"/>
    </source>
</evidence>
<keyword evidence="3" id="KW-1185">Reference proteome</keyword>
<proteinExistence type="predicted"/>
<dbReference type="EMBL" id="UYYB01121902">
    <property type="protein sequence ID" value="VDM83243.1"/>
    <property type="molecule type" value="Genomic_DNA"/>
</dbReference>
<dbReference type="Proteomes" id="UP000270094">
    <property type="component" value="Unassembled WGS sequence"/>
</dbReference>
<dbReference type="InterPro" id="IPR017853">
    <property type="entry name" value="GH"/>
</dbReference>
<dbReference type="Pfam" id="PF00704">
    <property type="entry name" value="Glyco_hydro_18"/>
    <property type="match status" value="1"/>
</dbReference>
<dbReference type="Gene3D" id="3.20.20.80">
    <property type="entry name" value="Glycosidases"/>
    <property type="match status" value="1"/>
</dbReference>
<organism evidence="2 3">
    <name type="scientific">Strongylus vulgaris</name>
    <name type="common">Blood worm</name>
    <dbReference type="NCBI Taxonomy" id="40348"/>
    <lineage>
        <taxon>Eukaryota</taxon>
        <taxon>Metazoa</taxon>
        <taxon>Ecdysozoa</taxon>
        <taxon>Nematoda</taxon>
        <taxon>Chromadorea</taxon>
        <taxon>Rhabditida</taxon>
        <taxon>Rhabditina</taxon>
        <taxon>Rhabditomorpha</taxon>
        <taxon>Strongyloidea</taxon>
        <taxon>Strongylidae</taxon>
        <taxon>Strongylus</taxon>
    </lineage>
</organism>
<dbReference type="PROSITE" id="PS51910">
    <property type="entry name" value="GH18_2"/>
    <property type="match status" value="1"/>
</dbReference>
<evidence type="ECO:0000313" key="2">
    <source>
        <dbReference type="EMBL" id="VDM83243.1"/>
    </source>
</evidence>
<gene>
    <name evidence="2" type="ORF">SVUK_LOCUS18241</name>
</gene>
<evidence type="ECO:0000259" key="1">
    <source>
        <dbReference type="PROSITE" id="PS51910"/>
    </source>
</evidence>
<reference evidence="2 3" key="1">
    <citation type="submission" date="2018-11" db="EMBL/GenBank/DDBJ databases">
        <authorList>
            <consortium name="Pathogen Informatics"/>
        </authorList>
    </citation>
    <scope>NUCLEOTIDE SEQUENCE [LARGE SCALE GENOMIC DNA]</scope>
</reference>
<dbReference type="SUPFAM" id="SSF51445">
    <property type="entry name" value="(Trans)glycosidases"/>
    <property type="match status" value="1"/>
</dbReference>
<accession>A0A3P7JQQ8</accession>
<dbReference type="InterPro" id="IPR001223">
    <property type="entry name" value="Glyco_hydro18_cat"/>
</dbReference>
<dbReference type="GO" id="GO:0005975">
    <property type="term" value="P:carbohydrate metabolic process"/>
    <property type="evidence" value="ECO:0007669"/>
    <property type="project" value="InterPro"/>
</dbReference>
<sequence length="195" mass="21781">MTAKLLVERRSSEPFLGLPTVSTTQSATEPMSQTKASFDICQVLEDNSTDWHWQWLDDVGVPVLIRGTEFVAYDNEKSATIKATWSSHNNLAGLAIYGLPYDNPEGECPDRPFPILQSIVDAQVCSLCATDDDSKCSPSFHTSCNYRLPEYEEANIPFERCTEIVVEHAIIDTNATIHFPSKEQKETAEELVSFS</sequence>
<protein>
    <recommendedName>
        <fullName evidence="1">GH18 domain-containing protein</fullName>
    </recommendedName>
</protein>
<dbReference type="OrthoDB" id="5873810at2759"/>
<feature type="domain" description="GH18" evidence="1">
    <location>
        <begin position="1"/>
        <end position="126"/>
    </location>
</feature>
<dbReference type="AlphaFoldDB" id="A0A3P7JQQ8"/>